<evidence type="ECO:0000313" key="2">
    <source>
        <dbReference type="EMBL" id="CAD8121734.1"/>
    </source>
</evidence>
<dbReference type="Proteomes" id="UP000692954">
    <property type="component" value="Unassembled WGS sequence"/>
</dbReference>
<dbReference type="EMBL" id="CAJJDN010000134">
    <property type="protein sequence ID" value="CAD8121734.1"/>
    <property type="molecule type" value="Genomic_DNA"/>
</dbReference>
<dbReference type="OrthoDB" id="306844at2759"/>
<comment type="caution">
    <text evidence="2">The sequence shown here is derived from an EMBL/GenBank/DDBJ whole genome shotgun (WGS) entry which is preliminary data.</text>
</comment>
<keyword evidence="1" id="KW-0175">Coiled coil</keyword>
<dbReference type="AlphaFoldDB" id="A0A8S1R308"/>
<gene>
    <name evidence="2" type="ORF">PSON_ATCC_30995.1.T1340036</name>
</gene>
<keyword evidence="3" id="KW-1185">Reference proteome</keyword>
<feature type="coiled-coil region" evidence="1">
    <location>
        <begin position="18"/>
        <end position="66"/>
    </location>
</feature>
<evidence type="ECO:0000256" key="1">
    <source>
        <dbReference type="SAM" id="Coils"/>
    </source>
</evidence>
<protein>
    <submittedName>
        <fullName evidence="2">Uncharacterized protein</fullName>
    </submittedName>
</protein>
<evidence type="ECO:0000313" key="3">
    <source>
        <dbReference type="Proteomes" id="UP000692954"/>
    </source>
</evidence>
<sequence length="83" mass="9740">MDPHQMCKKLQEESFKENDDLRTRVAEIEAKNAEYQDLIEGLKQTIEEKDAKIKQLEDTLANLQSKPIKKTIQKKKDKKPTKK</sequence>
<organism evidence="2 3">
    <name type="scientific">Paramecium sonneborni</name>
    <dbReference type="NCBI Taxonomy" id="65129"/>
    <lineage>
        <taxon>Eukaryota</taxon>
        <taxon>Sar</taxon>
        <taxon>Alveolata</taxon>
        <taxon>Ciliophora</taxon>
        <taxon>Intramacronucleata</taxon>
        <taxon>Oligohymenophorea</taxon>
        <taxon>Peniculida</taxon>
        <taxon>Parameciidae</taxon>
        <taxon>Paramecium</taxon>
    </lineage>
</organism>
<proteinExistence type="predicted"/>
<reference evidence="2" key="1">
    <citation type="submission" date="2021-01" db="EMBL/GenBank/DDBJ databases">
        <authorList>
            <consortium name="Genoscope - CEA"/>
            <person name="William W."/>
        </authorList>
    </citation>
    <scope>NUCLEOTIDE SEQUENCE</scope>
</reference>
<accession>A0A8S1R308</accession>
<name>A0A8S1R308_9CILI</name>